<dbReference type="SMART" id="SM00283">
    <property type="entry name" value="MA"/>
    <property type="match status" value="1"/>
</dbReference>
<keyword evidence="7 11" id="KW-0472">Membrane</keyword>
<gene>
    <name evidence="14" type="ORF">ACFQ4M_05510</name>
</gene>
<feature type="domain" description="Methyl-accepting transducer" evidence="12">
    <location>
        <begin position="282"/>
        <end position="518"/>
    </location>
</feature>
<evidence type="ECO:0000256" key="10">
    <source>
        <dbReference type="PROSITE-ProRule" id="PRU00284"/>
    </source>
</evidence>
<evidence type="ECO:0000256" key="3">
    <source>
        <dbReference type="ARBA" id="ARBA00022481"/>
    </source>
</evidence>
<dbReference type="InterPro" id="IPR003660">
    <property type="entry name" value="HAMP_dom"/>
</dbReference>
<name>A0ABW3WAG7_9RHOO</name>
<dbReference type="PROSITE" id="PS50111">
    <property type="entry name" value="CHEMOTAXIS_TRANSDUC_2"/>
    <property type="match status" value="1"/>
</dbReference>
<evidence type="ECO:0000256" key="11">
    <source>
        <dbReference type="SAM" id="Phobius"/>
    </source>
</evidence>
<keyword evidence="8 10" id="KW-0807">Transducer</keyword>
<feature type="transmembrane region" description="Helical" evidence="11">
    <location>
        <begin position="202"/>
        <end position="223"/>
    </location>
</feature>
<dbReference type="CDD" id="cd11386">
    <property type="entry name" value="MCP_signal"/>
    <property type="match status" value="1"/>
</dbReference>
<evidence type="ECO:0000256" key="4">
    <source>
        <dbReference type="ARBA" id="ARBA00022500"/>
    </source>
</evidence>
<dbReference type="Pfam" id="PF00672">
    <property type="entry name" value="HAMP"/>
    <property type="match status" value="1"/>
</dbReference>
<organism evidence="14 15">
    <name type="scientific">Thauera mechernichensis</name>
    <dbReference type="NCBI Taxonomy" id="82788"/>
    <lineage>
        <taxon>Bacteria</taxon>
        <taxon>Pseudomonadati</taxon>
        <taxon>Pseudomonadota</taxon>
        <taxon>Betaproteobacteria</taxon>
        <taxon>Rhodocyclales</taxon>
        <taxon>Zoogloeaceae</taxon>
        <taxon>Thauera</taxon>
    </lineage>
</organism>
<keyword evidence="5 11" id="KW-0812">Transmembrane</keyword>
<protein>
    <submittedName>
        <fullName evidence="14">Methyl-accepting chemotaxis protein</fullName>
    </submittedName>
</protein>
<evidence type="ECO:0000256" key="2">
    <source>
        <dbReference type="ARBA" id="ARBA00022475"/>
    </source>
</evidence>
<keyword evidence="15" id="KW-1185">Reference proteome</keyword>
<evidence type="ECO:0000256" key="8">
    <source>
        <dbReference type="ARBA" id="ARBA00023224"/>
    </source>
</evidence>
<sequence length="554" mass="58919">MNGLFSSLRVGLRLGILQVLMLAFMLGIGTLGLYGMASTVSSLQRMHTEQLTPMQHLGEVRGAVQGINLELLRALQHQPGHALVALHNHPTSLHLERVTKHVATLTQSWQGYQAGRSLDAEERALVAQFDEALKEILPLVRDTTSALNQDDFSMAVQRRFIVEGQAMMMSRFTLLDQLAAVQLKKGEALTADAERAYRGQQWLLSGLVIAAVLLGLMVGFAILRSITRPLGEALATAETIAEGRLDRPIALSGGNDELSRLGAALEAMQRNLRQIIGALQHSAEQLSSSALQLTTSADSVAKASGHQSEAAASMAASVEEVTVSINHVADSAREAARLAQEAGDQSKQGSAVINQAVTGMRSIAESTHSATLRVSELRDRTSEISRVVGVIRDVADQTNLLALNAAIEAARAGEQGRGFAVVADEVRKLAERTALSTTEIGQLVGAIQNSVGEVSGVMEHSATTATEGVAVANQAGEAIGRIDASAQAVDSVVGEISTALREQGAAANDIARNVERIAEMAEHNASVVEQTSVAAHTLHEMAKNIDSMLRRFRM</sequence>
<evidence type="ECO:0000259" key="13">
    <source>
        <dbReference type="PROSITE" id="PS50885"/>
    </source>
</evidence>
<keyword evidence="2" id="KW-1003">Cell membrane</keyword>
<evidence type="ECO:0000259" key="12">
    <source>
        <dbReference type="PROSITE" id="PS50111"/>
    </source>
</evidence>
<evidence type="ECO:0000256" key="7">
    <source>
        <dbReference type="ARBA" id="ARBA00023136"/>
    </source>
</evidence>
<dbReference type="PANTHER" id="PTHR32089">
    <property type="entry name" value="METHYL-ACCEPTING CHEMOTAXIS PROTEIN MCPB"/>
    <property type="match status" value="1"/>
</dbReference>
<dbReference type="CDD" id="cd06225">
    <property type="entry name" value="HAMP"/>
    <property type="match status" value="1"/>
</dbReference>
<keyword evidence="4" id="KW-0145">Chemotaxis</keyword>
<dbReference type="Gene3D" id="1.10.287.950">
    <property type="entry name" value="Methyl-accepting chemotaxis protein"/>
    <property type="match status" value="1"/>
</dbReference>
<dbReference type="SUPFAM" id="SSF58104">
    <property type="entry name" value="Methyl-accepting chemotaxis protein (MCP) signaling domain"/>
    <property type="match status" value="1"/>
</dbReference>
<keyword evidence="3" id="KW-0488">Methylation</keyword>
<dbReference type="Pfam" id="PF00015">
    <property type="entry name" value="MCPsignal"/>
    <property type="match status" value="1"/>
</dbReference>
<feature type="transmembrane region" description="Helical" evidence="11">
    <location>
        <begin position="12"/>
        <end position="37"/>
    </location>
</feature>
<feature type="domain" description="HAMP" evidence="13">
    <location>
        <begin position="224"/>
        <end position="277"/>
    </location>
</feature>
<comment type="similarity">
    <text evidence="9">Belongs to the methyl-accepting chemotaxis (MCP) protein family.</text>
</comment>
<comment type="caution">
    <text evidence="14">The sequence shown here is derived from an EMBL/GenBank/DDBJ whole genome shotgun (WGS) entry which is preliminary data.</text>
</comment>
<dbReference type="PROSITE" id="PS50885">
    <property type="entry name" value="HAMP"/>
    <property type="match status" value="1"/>
</dbReference>
<dbReference type="Pfam" id="PF02203">
    <property type="entry name" value="TarH"/>
    <property type="match status" value="1"/>
</dbReference>
<accession>A0ABW3WAG7</accession>
<dbReference type="InterPro" id="IPR003122">
    <property type="entry name" value="Tar_rcpt_lig-bd"/>
</dbReference>
<evidence type="ECO:0000256" key="5">
    <source>
        <dbReference type="ARBA" id="ARBA00022692"/>
    </source>
</evidence>
<reference evidence="15" key="1">
    <citation type="journal article" date="2019" name="Int. J. Syst. Evol. Microbiol.">
        <title>The Global Catalogue of Microorganisms (GCM) 10K type strain sequencing project: providing services to taxonomists for standard genome sequencing and annotation.</title>
        <authorList>
            <consortium name="The Broad Institute Genomics Platform"/>
            <consortium name="The Broad Institute Genome Sequencing Center for Infectious Disease"/>
            <person name="Wu L."/>
            <person name="Ma J."/>
        </authorList>
    </citation>
    <scope>NUCLEOTIDE SEQUENCE [LARGE SCALE GENOMIC DNA]</scope>
    <source>
        <strain evidence="15">CCUG 48884</strain>
    </source>
</reference>
<dbReference type="PANTHER" id="PTHR32089:SF119">
    <property type="entry name" value="METHYL-ACCEPTING CHEMOTAXIS PROTEIN CTPL"/>
    <property type="match status" value="1"/>
</dbReference>
<dbReference type="Proteomes" id="UP001597158">
    <property type="component" value="Unassembled WGS sequence"/>
</dbReference>
<evidence type="ECO:0000256" key="1">
    <source>
        <dbReference type="ARBA" id="ARBA00004651"/>
    </source>
</evidence>
<dbReference type="SMART" id="SM00304">
    <property type="entry name" value="HAMP"/>
    <property type="match status" value="2"/>
</dbReference>
<dbReference type="EMBL" id="JBHTMC010000010">
    <property type="protein sequence ID" value="MFD1263033.1"/>
    <property type="molecule type" value="Genomic_DNA"/>
</dbReference>
<evidence type="ECO:0000256" key="6">
    <source>
        <dbReference type="ARBA" id="ARBA00022989"/>
    </source>
</evidence>
<proteinExistence type="inferred from homology"/>
<keyword evidence="6 11" id="KW-1133">Transmembrane helix</keyword>
<evidence type="ECO:0000256" key="9">
    <source>
        <dbReference type="ARBA" id="ARBA00029447"/>
    </source>
</evidence>
<evidence type="ECO:0000313" key="15">
    <source>
        <dbReference type="Proteomes" id="UP001597158"/>
    </source>
</evidence>
<evidence type="ECO:0000313" key="14">
    <source>
        <dbReference type="EMBL" id="MFD1263033.1"/>
    </source>
</evidence>
<comment type="subcellular location">
    <subcellularLocation>
        <location evidence="1">Cell membrane</location>
        <topology evidence="1">Multi-pass membrane protein</topology>
    </subcellularLocation>
</comment>
<dbReference type="InterPro" id="IPR004089">
    <property type="entry name" value="MCPsignal_dom"/>
</dbReference>
<dbReference type="RefSeq" id="WP_277833911.1">
    <property type="nucleotide sequence ID" value="NZ_JARQZE010000010.1"/>
</dbReference>